<sequence>MKKKIEQLFADNSMPKMVLLNGAWGSGKTYWIENNLIEPEGYIYLSLNGLASIDDFYSNLISKFFLNKNISATDSSSLLDGFQKILGNFNGENKGLISGLVSGFKGVAVTKAISSIQDKTIVLDDLERIVNANLAKEIVGICQNLSEKNHNLKFIFATNTSELKFDNKHSLLEKNFAGIVEFKLSKNEFLEIIKEDVQKELKVHAARVIEELKLKNIRIIKRAKNKYCSLIEEIESDDSSSNLDILEGRKALFGDVMKIYFMQMELGCNVEKIKSQSKENINFKIPGFDTEKKDKANVSNIEEHLNLPQIESQLLVEHIAFCKTFSIEEVLQKYYPVQVLTIDLLLKRGITILTEADEEKIPDYVNQLVNIIKEKEPELLRWFNSVDVINELFKYKFIESVKGISIDGKPPIKSILEQYLPKKFKTPVPVSGRFGYQLEQFGSKELNQKFESILAEVKKTNELKAIDAIEKEIHRGWTKEVDMKIYNEYRTISIFSTLKDHECFAKAVSENWTVEQIYLYSDFITDRYKANLTDWLMDEFDFLQRLKNELSKVTFQKSGIKIGMINQLIEALVKVLNKMKKQQKV</sequence>
<protein>
    <recommendedName>
        <fullName evidence="3">KAP NTPase domain-containing protein</fullName>
    </recommendedName>
</protein>
<dbReference type="Proteomes" id="UP000075763">
    <property type="component" value="Unassembled WGS sequence"/>
</dbReference>
<dbReference type="AlphaFoldDB" id="A0ABD4ENZ5"/>
<reference evidence="1 2" key="1">
    <citation type="submission" date="2016-03" db="EMBL/GenBank/DDBJ databases">
        <authorList>
            <person name="Zhang H."/>
            <person name="Liu R."/>
            <person name="Wang M."/>
            <person name="Wang H."/>
            <person name="Wang L."/>
            <person name="Song L."/>
        </authorList>
    </citation>
    <scope>NUCLEOTIDE SEQUENCE [LARGE SCALE GENOMIC DNA]</scope>
    <source>
        <strain evidence="1 2">DSM 16099</strain>
    </source>
</reference>
<dbReference type="EMBL" id="LVCN01000017">
    <property type="protein sequence ID" value="KYL35776.1"/>
    <property type="molecule type" value="Genomic_DNA"/>
</dbReference>
<evidence type="ECO:0008006" key="3">
    <source>
        <dbReference type="Google" id="ProtNLM"/>
    </source>
</evidence>
<organism evidence="1 2">
    <name type="scientific">Pseudoalteromonas tetraodonis</name>
    <dbReference type="NCBI Taxonomy" id="43659"/>
    <lineage>
        <taxon>Bacteria</taxon>
        <taxon>Pseudomonadati</taxon>
        <taxon>Pseudomonadota</taxon>
        <taxon>Gammaproteobacteria</taxon>
        <taxon>Alteromonadales</taxon>
        <taxon>Pseudoalteromonadaceae</taxon>
        <taxon>Pseudoalteromonas</taxon>
    </lineage>
</organism>
<comment type="caution">
    <text evidence="1">The sequence shown here is derived from an EMBL/GenBank/DDBJ whole genome shotgun (WGS) entry which is preliminary data.</text>
</comment>
<dbReference type="SUPFAM" id="SSF52540">
    <property type="entry name" value="P-loop containing nucleoside triphosphate hydrolases"/>
    <property type="match status" value="1"/>
</dbReference>
<evidence type="ECO:0000313" key="2">
    <source>
        <dbReference type="Proteomes" id="UP000075763"/>
    </source>
</evidence>
<accession>A0ABD4ENZ5</accession>
<name>A0ABD4ENZ5_9GAMM</name>
<proteinExistence type="predicted"/>
<dbReference type="Gene3D" id="3.40.50.300">
    <property type="entry name" value="P-loop containing nucleotide triphosphate hydrolases"/>
    <property type="match status" value="1"/>
</dbReference>
<gene>
    <name evidence="1" type="ORF">A2I96_12760</name>
</gene>
<evidence type="ECO:0000313" key="1">
    <source>
        <dbReference type="EMBL" id="KYL35776.1"/>
    </source>
</evidence>
<dbReference type="InterPro" id="IPR027417">
    <property type="entry name" value="P-loop_NTPase"/>
</dbReference>